<keyword evidence="7 13" id="KW-0479">Metal-binding</keyword>
<evidence type="ECO:0000256" key="2">
    <source>
        <dbReference type="ARBA" id="ARBA00007866"/>
    </source>
</evidence>
<dbReference type="GO" id="GO:0042773">
    <property type="term" value="P:ATP synthesis coupled electron transport"/>
    <property type="evidence" value="ECO:0007669"/>
    <property type="project" value="TreeGrafter"/>
</dbReference>
<evidence type="ECO:0000259" key="20">
    <source>
        <dbReference type="PROSITE" id="PS51007"/>
    </source>
</evidence>
<dbReference type="OrthoDB" id="9773456at2"/>
<evidence type="ECO:0000256" key="3">
    <source>
        <dbReference type="ARBA" id="ARBA00022448"/>
    </source>
</evidence>
<dbReference type="PANTHER" id="PTHR22888:SF9">
    <property type="entry name" value="CYTOCHROME C OXIDASE SUBUNIT 2"/>
    <property type="match status" value="1"/>
</dbReference>
<feature type="compositionally biased region" description="Low complexity" evidence="16">
    <location>
        <begin position="364"/>
        <end position="376"/>
    </location>
</feature>
<dbReference type="AlphaFoldDB" id="A0A517NS24"/>
<accession>A0A517NS24</accession>
<dbReference type="Proteomes" id="UP000319817">
    <property type="component" value="Chromosome"/>
</dbReference>
<evidence type="ECO:0000256" key="4">
    <source>
        <dbReference type="ARBA" id="ARBA00022617"/>
    </source>
</evidence>
<keyword evidence="4 13" id="KW-0349">Heme</keyword>
<comment type="cofactor">
    <cofactor evidence="15">
        <name>Cu cation</name>
        <dbReference type="ChEBI" id="CHEBI:23378"/>
    </cofactor>
    <text evidence="15">Binds a copper A center.</text>
</comment>
<keyword evidence="10 17" id="KW-1133">Transmembrane helix</keyword>
<dbReference type="GO" id="GO:0005506">
    <property type="term" value="F:iron ion binding"/>
    <property type="evidence" value="ECO:0007669"/>
    <property type="project" value="InterPro"/>
</dbReference>
<dbReference type="InterPro" id="IPR036909">
    <property type="entry name" value="Cyt_c-like_dom_sf"/>
</dbReference>
<evidence type="ECO:0000313" key="21">
    <source>
        <dbReference type="EMBL" id="QDT09905.1"/>
    </source>
</evidence>
<evidence type="ECO:0000256" key="17">
    <source>
        <dbReference type="SAM" id="Phobius"/>
    </source>
</evidence>
<dbReference type="GO" id="GO:0004129">
    <property type="term" value="F:cytochrome-c oxidase activity"/>
    <property type="evidence" value="ECO:0007669"/>
    <property type="project" value="UniProtKB-EC"/>
</dbReference>
<feature type="region of interest" description="Disordered" evidence="16">
    <location>
        <begin position="360"/>
        <end position="386"/>
    </location>
</feature>
<feature type="transmembrane region" description="Helical" evidence="17">
    <location>
        <begin position="35"/>
        <end position="60"/>
    </location>
</feature>
<comment type="function">
    <text evidence="15">Subunits I and II form the functional core of the enzyme complex. Electrons originating in cytochrome c are transferred via heme a and Cu(A) to the binuclear center formed by heme a3 and Cu(B).</text>
</comment>
<feature type="domain" description="Cytochrome c" evidence="20">
    <location>
        <begin position="266"/>
        <end position="361"/>
    </location>
</feature>
<evidence type="ECO:0000256" key="13">
    <source>
        <dbReference type="PROSITE-ProRule" id="PRU00433"/>
    </source>
</evidence>
<evidence type="ECO:0000256" key="15">
    <source>
        <dbReference type="RuleBase" id="RU004024"/>
    </source>
</evidence>
<keyword evidence="3 14" id="KW-0813">Transport</keyword>
<dbReference type="RefSeq" id="WP_145417467.1">
    <property type="nucleotide sequence ID" value="NZ_CP036526.1"/>
</dbReference>
<dbReference type="GO" id="GO:0005886">
    <property type="term" value="C:plasma membrane"/>
    <property type="evidence" value="ECO:0007669"/>
    <property type="project" value="UniProtKB-SubCell"/>
</dbReference>
<dbReference type="PRINTS" id="PR00605">
    <property type="entry name" value="CYTCHROMECIC"/>
</dbReference>
<evidence type="ECO:0000256" key="9">
    <source>
        <dbReference type="ARBA" id="ARBA00022982"/>
    </source>
</evidence>
<dbReference type="Pfam" id="PF02790">
    <property type="entry name" value="COX2_TM"/>
    <property type="match status" value="1"/>
</dbReference>
<dbReference type="GO" id="GO:0005507">
    <property type="term" value="F:copper ion binding"/>
    <property type="evidence" value="ECO:0007669"/>
    <property type="project" value="InterPro"/>
</dbReference>
<dbReference type="PROSITE" id="PS50857">
    <property type="entry name" value="COX2_CUA"/>
    <property type="match status" value="1"/>
</dbReference>
<dbReference type="GO" id="GO:0016491">
    <property type="term" value="F:oxidoreductase activity"/>
    <property type="evidence" value="ECO:0007669"/>
    <property type="project" value="UniProtKB-KW"/>
</dbReference>
<evidence type="ECO:0000259" key="18">
    <source>
        <dbReference type="PROSITE" id="PS50857"/>
    </source>
</evidence>
<evidence type="ECO:0000256" key="6">
    <source>
        <dbReference type="ARBA" id="ARBA00022692"/>
    </source>
</evidence>
<evidence type="ECO:0000256" key="7">
    <source>
        <dbReference type="ARBA" id="ARBA00022723"/>
    </source>
</evidence>
<dbReference type="InterPro" id="IPR009056">
    <property type="entry name" value="Cyt_c-like_dom"/>
</dbReference>
<keyword evidence="22" id="KW-1185">Reference proteome</keyword>
<protein>
    <recommendedName>
        <fullName evidence="15">Cytochrome c oxidase subunit 2</fullName>
        <ecNumber evidence="15">7.1.1.9</ecNumber>
    </recommendedName>
</protein>
<dbReference type="EC" id="7.1.1.9" evidence="15"/>
<dbReference type="InterPro" id="IPR036257">
    <property type="entry name" value="Cyt_c_oxidase_su2_TM_sf"/>
</dbReference>
<dbReference type="InterPro" id="IPR008972">
    <property type="entry name" value="Cupredoxin"/>
</dbReference>
<keyword evidence="6 14" id="KW-0812">Transmembrane</keyword>
<evidence type="ECO:0000256" key="8">
    <source>
        <dbReference type="ARBA" id="ARBA00022967"/>
    </source>
</evidence>
<organism evidence="21 22">
    <name type="scientific">Stieleria marina</name>
    <dbReference type="NCBI Taxonomy" id="1930275"/>
    <lineage>
        <taxon>Bacteria</taxon>
        <taxon>Pseudomonadati</taxon>
        <taxon>Planctomycetota</taxon>
        <taxon>Planctomycetia</taxon>
        <taxon>Pirellulales</taxon>
        <taxon>Pirellulaceae</taxon>
        <taxon>Stieleria</taxon>
    </lineage>
</organism>
<sequence length="386" mass="43757">MFAMLPGAFSLLGDQFKDYAWFPEQASTFAETNDWLYGVITFICFLFFIPIAGLLFYFAIRYRKPKGAKAESQVAHNTKVELIWSIAPSFVLIALFYLGARAYLDIRTVPEGSYEIGVQAFKWGWTMDYGRGTYNPELHLVVNEPTKLTMKSSDVIHSLYIPAFRAKKDIVPGRYNYMWFQPTVASEKVSEEELAKATQWTKESGQGWNYEKWQFTEHGYRFFDLYCTEYCGTNHSEMQTVVVVHETQEELDAWIKEVSARGSDVTPEAWGKLLYERRGCQGCHSLDGSKLSGPSYKDAYGSKRKLQTGEEVLFDENYVRESIINPKAKVAEGYAPVMPSFKGQLSDDDIYSITEFIKTQSSNTPVATPATTQPAADESAAGETKE</sequence>
<evidence type="ECO:0000256" key="5">
    <source>
        <dbReference type="ARBA" id="ARBA00022660"/>
    </source>
</evidence>
<comment type="catalytic activity">
    <reaction evidence="15">
        <text>4 Fe(II)-[cytochrome c] + O2 + 8 H(+)(in) = 4 Fe(III)-[cytochrome c] + 2 H2O + 4 H(+)(out)</text>
        <dbReference type="Rhea" id="RHEA:11436"/>
        <dbReference type="Rhea" id="RHEA-COMP:10350"/>
        <dbReference type="Rhea" id="RHEA-COMP:14399"/>
        <dbReference type="ChEBI" id="CHEBI:15377"/>
        <dbReference type="ChEBI" id="CHEBI:15378"/>
        <dbReference type="ChEBI" id="CHEBI:15379"/>
        <dbReference type="ChEBI" id="CHEBI:29033"/>
        <dbReference type="ChEBI" id="CHEBI:29034"/>
        <dbReference type="EC" id="7.1.1.9"/>
    </reaction>
</comment>
<dbReference type="Pfam" id="PF00116">
    <property type="entry name" value="COX2"/>
    <property type="match status" value="1"/>
</dbReference>
<dbReference type="GO" id="GO:0020037">
    <property type="term" value="F:heme binding"/>
    <property type="evidence" value="ECO:0007669"/>
    <property type="project" value="InterPro"/>
</dbReference>
<dbReference type="Gene3D" id="1.10.287.90">
    <property type="match status" value="1"/>
</dbReference>
<dbReference type="PANTHER" id="PTHR22888">
    <property type="entry name" value="CYTOCHROME C OXIDASE, SUBUNIT II"/>
    <property type="match status" value="1"/>
</dbReference>
<evidence type="ECO:0000259" key="19">
    <source>
        <dbReference type="PROSITE" id="PS50999"/>
    </source>
</evidence>
<reference evidence="21 22" key="1">
    <citation type="submission" date="2019-02" db="EMBL/GenBank/DDBJ databases">
        <title>Deep-cultivation of Planctomycetes and their phenomic and genomic characterization uncovers novel biology.</title>
        <authorList>
            <person name="Wiegand S."/>
            <person name="Jogler M."/>
            <person name="Boedeker C."/>
            <person name="Pinto D."/>
            <person name="Vollmers J."/>
            <person name="Rivas-Marin E."/>
            <person name="Kohn T."/>
            <person name="Peeters S.H."/>
            <person name="Heuer A."/>
            <person name="Rast P."/>
            <person name="Oberbeckmann S."/>
            <person name="Bunk B."/>
            <person name="Jeske O."/>
            <person name="Meyerdierks A."/>
            <person name="Storesund J.E."/>
            <person name="Kallscheuer N."/>
            <person name="Luecker S."/>
            <person name="Lage O.M."/>
            <person name="Pohl T."/>
            <person name="Merkel B.J."/>
            <person name="Hornburger P."/>
            <person name="Mueller R.-W."/>
            <person name="Bruemmer F."/>
            <person name="Labrenz M."/>
            <person name="Spormann A.M."/>
            <person name="Op den Camp H."/>
            <person name="Overmann J."/>
            <person name="Amann R."/>
            <person name="Jetten M.S.M."/>
            <person name="Mascher T."/>
            <person name="Medema M.H."/>
            <person name="Devos D.P."/>
            <person name="Kaster A.-K."/>
            <person name="Ovreas L."/>
            <person name="Rohde M."/>
            <person name="Galperin M.Y."/>
            <person name="Jogler C."/>
        </authorList>
    </citation>
    <scope>NUCLEOTIDE SEQUENCE [LARGE SCALE GENOMIC DNA]</scope>
    <source>
        <strain evidence="21 22">K23_9</strain>
    </source>
</reference>
<feature type="domain" description="Cytochrome oxidase subunit II transmembrane region profile" evidence="19">
    <location>
        <begin position="14"/>
        <end position="110"/>
    </location>
</feature>
<dbReference type="EMBL" id="CP036526">
    <property type="protein sequence ID" value="QDT09905.1"/>
    <property type="molecule type" value="Genomic_DNA"/>
</dbReference>
<keyword evidence="9 14" id="KW-0249">Electron transport</keyword>
<evidence type="ECO:0000313" key="22">
    <source>
        <dbReference type="Proteomes" id="UP000319817"/>
    </source>
</evidence>
<keyword evidence="12 17" id="KW-0472">Membrane</keyword>
<dbReference type="PROSITE" id="PS50999">
    <property type="entry name" value="COX2_TM"/>
    <property type="match status" value="1"/>
</dbReference>
<comment type="similarity">
    <text evidence="2 14">Belongs to the cytochrome c oxidase subunit 2 family.</text>
</comment>
<name>A0A517NS24_9BACT</name>
<feature type="domain" description="Cytochrome oxidase subunit II copper A binding" evidence="18">
    <location>
        <begin position="111"/>
        <end position="257"/>
    </location>
</feature>
<dbReference type="InterPro" id="IPR008168">
    <property type="entry name" value="Cyt_C_IC"/>
</dbReference>
<evidence type="ECO:0000256" key="11">
    <source>
        <dbReference type="ARBA" id="ARBA00023004"/>
    </source>
</evidence>
<gene>
    <name evidence="21" type="primary">ctaC</name>
    <name evidence="21" type="ORF">K239x_18580</name>
</gene>
<dbReference type="Gene3D" id="1.10.760.10">
    <property type="entry name" value="Cytochrome c-like domain"/>
    <property type="match status" value="1"/>
</dbReference>
<proteinExistence type="inferred from homology"/>
<keyword evidence="5 14" id="KW-0679">Respiratory chain</keyword>
<feature type="transmembrane region" description="Helical" evidence="17">
    <location>
        <begin position="81"/>
        <end position="100"/>
    </location>
</feature>
<keyword evidence="11 13" id="KW-0408">Iron</keyword>
<evidence type="ECO:0000256" key="14">
    <source>
        <dbReference type="RuleBase" id="RU000456"/>
    </source>
</evidence>
<keyword evidence="21" id="KW-0560">Oxidoreductase</keyword>
<evidence type="ECO:0000256" key="16">
    <source>
        <dbReference type="SAM" id="MobiDB-lite"/>
    </source>
</evidence>
<comment type="subcellular location">
    <subcellularLocation>
        <location evidence="14">Cell membrane</location>
        <topology evidence="14">Multi-pass membrane protein</topology>
    </subcellularLocation>
    <subcellularLocation>
        <location evidence="1">Membrane</location>
        <topology evidence="1">Multi-pass membrane protein</topology>
    </subcellularLocation>
</comment>
<keyword evidence="8" id="KW-1278">Translocase</keyword>
<dbReference type="InterPro" id="IPR045187">
    <property type="entry name" value="CcO_II"/>
</dbReference>
<evidence type="ECO:0000256" key="1">
    <source>
        <dbReference type="ARBA" id="ARBA00004141"/>
    </source>
</evidence>
<evidence type="ECO:0000256" key="10">
    <source>
        <dbReference type="ARBA" id="ARBA00022989"/>
    </source>
</evidence>
<dbReference type="PROSITE" id="PS51007">
    <property type="entry name" value="CYTC"/>
    <property type="match status" value="1"/>
</dbReference>
<evidence type="ECO:0000256" key="12">
    <source>
        <dbReference type="ARBA" id="ARBA00023136"/>
    </source>
</evidence>
<dbReference type="InterPro" id="IPR002429">
    <property type="entry name" value="CcO_II-like_C"/>
</dbReference>
<keyword evidence="15" id="KW-0186">Copper</keyword>
<dbReference type="Pfam" id="PF00034">
    <property type="entry name" value="Cytochrom_C"/>
    <property type="match status" value="1"/>
</dbReference>
<dbReference type="SUPFAM" id="SSF81464">
    <property type="entry name" value="Cytochrome c oxidase subunit II-like, transmembrane region"/>
    <property type="match status" value="1"/>
</dbReference>
<dbReference type="InterPro" id="IPR011759">
    <property type="entry name" value="Cyt_c_oxidase_su2_TM_dom"/>
</dbReference>
<dbReference type="Gene3D" id="2.60.40.420">
    <property type="entry name" value="Cupredoxins - blue copper proteins"/>
    <property type="match status" value="1"/>
</dbReference>
<dbReference type="SUPFAM" id="SSF46626">
    <property type="entry name" value="Cytochrome c"/>
    <property type="match status" value="1"/>
</dbReference>
<dbReference type="SUPFAM" id="SSF49503">
    <property type="entry name" value="Cupredoxins"/>
    <property type="match status" value="1"/>
</dbReference>